<evidence type="ECO:0000259" key="1">
    <source>
        <dbReference type="Pfam" id="PF07007"/>
    </source>
</evidence>
<dbReference type="Gene3D" id="1.20.1270.180">
    <property type="match status" value="1"/>
</dbReference>
<comment type="caution">
    <text evidence="2">The sequence shown here is derived from an EMBL/GenBank/DDBJ whole genome shotgun (WGS) entry which is preliminary data.</text>
</comment>
<accession>A0ABV2ITT0</accession>
<evidence type="ECO:0000313" key="2">
    <source>
        <dbReference type="EMBL" id="MET3611897.1"/>
    </source>
</evidence>
<protein>
    <submittedName>
        <fullName evidence="2">Uncharacterized protein YecT (DUF1311 family)</fullName>
    </submittedName>
</protein>
<dbReference type="Proteomes" id="UP001549047">
    <property type="component" value="Unassembled WGS sequence"/>
</dbReference>
<dbReference type="PANTHER" id="PTHR39176:SF1">
    <property type="entry name" value="PERIPLASMIC PROTEIN"/>
    <property type="match status" value="1"/>
</dbReference>
<dbReference type="EMBL" id="JBEPMB010000001">
    <property type="protein sequence ID" value="MET3611897.1"/>
    <property type="molecule type" value="Genomic_DNA"/>
</dbReference>
<reference evidence="2 3" key="1">
    <citation type="submission" date="2024-06" db="EMBL/GenBank/DDBJ databases">
        <title>Genomic Encyclopedia of Type Strains, Phase IV (KMG-IV): sequencing the most valuable type-strain genomes for metagenomic binning, comparative biology and taxonomic classification.</title>
        <authorList>
            <person name="Goeker M."/>
        </authorList>
    </citation>
    <scope>NUCLEOTIDE SEQUENCE [LARGE SCALE GENOMIC DNA]</scope>
    <source>
        <strain evidence="2 3">DSM 29780</strain>
    </source>
</reference>
<dbReference type="RefSeq" id="WP_354554365.1">
    <property type="nucleotide sequence ID" value="NZ_JBEPMB010000001.1"/>
</dbReference>
<sequence length="152" mass="16565">MEAGWGLFRGFMSSAYSVGLAASLFFCSQMSSSSAGEKVKCNPDKYSQFDLNVCAAEDMHKADDELNAVYKKALADAAERDINHANRPELRGAVSALKSAERAWIDYRNGNCKGVGLSAEGGSMTMMVFDQCVAKMTRNRIEELKVLMDKGA</sequence>
<dbReference type="InterPro" id="IPR009739">
    <property type="entry name" value="LprI-like_N"/>
</dbReference>
<gene>
    <name evidence="2" type="ORF">ABID16_000202</name>
</gene>
<proteinExistence type="predicted"/>
<name>A0ABV2ITT0_9HYPH</name>
<dbReference type="PANTHER" id="PTHR39176">
    <property type="entry name" value="PERIPLASMIC PROTEIN-RELATED"/>
    <property type="match status" value="1"/>
</dbReference>
<organism evidence="2 3">
    <name type="scientific">Rhizobium aquaticum</name>
    <dbReference type="NCBI Taxonomy" id="1549636"/>
    <lineage>
        <taxon>Bacteria</taxon>
        <taxon>Pseudomonadati</taxon>
        <taxon>Pseudomonadota</taxon>
        <taxon>Alphaproteobacteria</taxon>
        <taxon>Hyphomicrobiales</taxon>
        <taxon>Rhizobiaceae</taxon>
        <taxon>Rhizobium/Agrobacterium group</taxon>
        <taxon>Rhizobium</taxon>
    </lineage>
</organism>
<feature type="domain" description="Lysozyme inhibitor LprI-like N-terminal" evidence="1">
    <location>
        <begin position="44"/>
        <end position="144"/>
    </location>
</feature>
<dbReference type="Pfam" id="PF07007">
    <property type="entry name" value="LprI"/>
    <property type="match status" value="1"/>
</dbReference>
<keyword evidence="3" id="KW-1185">Reference proteome</keyword>
<evidence type="ECO:0000313" key="3">
    <source>
        <dbReference type="Proteomes" id="UP001549047"/>
    </source>
</evidence>